<dbReference type="PANTHER" id="PTHR33077:SF5">
    <property type="entry name" value="PROTEIN TIFY 9"/>
    <property type="match status" value="1"/>
</dbReference>
<evidence type="ECO:0000256" key="5">
    <source>
        <dbReference type="SAM" id="SignalP"/>
    </source>
</evidence>
<proteinExistence type="inferred from homology"/>
<keyword evidence="8" id="KW-1185">Reference proteome</keyword>
<comment type="caution">
    <text evidence="7">The sequence shown here is derived from an EMBL/GenBank/DDBJ whole genome shotgun (WGS) entry which is preliminary data.</text>
</comment>
<comment type="function">
    <text evidence="4">Repressor of jasmonate responses.</text>
</comment>
<name>A0A5J9TTS7_9POAL</name>
<dbReference type="Pfam" id="PF09425">
    <property type="entry name" value="Jas_motif"/>
    <property type="match status" value="1"/>
</dbReference>
<evidence type="ECO:0000259" key="6">
    <source>
        <dbReference type="PROSITE" id="PS51320"/>
    </source>
</evidence>
<dbReference type="InterPro" id="IPR040390">
    <property type="entry name" value="TIFY/JAZ"/>
</dbReference>
<evidence type="ECO:0000313" key="7">
    <source>
        <dbReference type="EMBL" id="TVU14754.1"/>
    </source>
</evidence>
<comment type="domain">
    <text evidence="4">The jas domain is required for interaction with COI1.</text>
</comment>
<evidence type="ECO:0000256" key="3">
    <source>
        <dbReference type="ARBA" id="ARBA00022843"/>
    </source>
</evidence>
<sequence>MSRASATARALFTCRALIWLSASALLPLTNMSSTPPVELDFLGIRAAAAAADHRSATSSSSSIRGMKTSAIASIGPQQLRRVIGAAEPPTPAPASKTMTLFYNGAVATFDAEVILRMAAEVVSANDARGPGDTLVANFAKDMPLTRTRSLQQFLHKRKERLARAGPYQLGAAKSVRVKEETA</sequence>
<feature type="chain" id="PRO_5023862505" description="Protein TIFY" evidence="5">
    <location>
        <begin position="32"/>
        <end position="182"/>
    </location>
</feature>
<evidence type="ECO:0000313" key="8">
    <source>
        <dbReference type="Proteomes" id="UP000324897"/>
    </source>
</evidence>
<feature type="signal peptide" evidence="5">
    <location>
        <begin position="1"/>
        <end position="31"/>
    </location>
</feature>
<keyword evidence="3" id="KW-0832">Ubl conjugation</keyword>
<evidence type="ECO:0000256" key="4">
    <source>
        <dbReference type="RuleBase" id="RU369065"/>
    </source>
</evidence>
<gene>
    <name evidence="7" type="ORF">EJB05_38247</name>
</gene>
<dbReference type="GO" id="GO:0031347">
    <property type="term" value="P:regulation of defense response"/>
    <property type="evidence" value="ECO:0007669"/>
    <property type="project" value="UniProtKB-UniRule"/>
</dbReference>
<dbReference type="PROSITE" id="PS51320">
    <property type="entry name" value="TIFY"/>
    <property type="match status" value="1"/>
</dbReference>
<dbReference type="Proteomes" id="UP000324897">
    <property type="component" value="Unassembled WGS sequence"/>
</dbReference>
<dbReference type="InterPro" id="IPR018467">
    <property type="entry name" value="CCT_CS"/>
</dbReference>
<reference evidence="7 8" key="1">
    <citation type="journal article" date="2019" name="Sci. Rep.">
        <title>A high-quality genome of Eragrostis curvula grass provides insights into Poaceae evolution and supports new strategies to enhance forage quality.</title>
        <authorList>
            <person name="Carballo J."/>
            <person name="Santos B.A.C.M."/>
            <person name="Zappacosta D."/>
            <person name="Garbus I."/>
            <person name="Selva J.P."/>
            <person name="Gallo C.A."/>
            <person name="Diaz A."/>
            <person name="Albertini E."/>
            <person name="Caccamo M."/>
            <person name="Echenique V."/>
        </authorList>
    </citation>
    <scope>NUCLEOTIDE SEQUENCE [LARGE SCALE GENOMIC DNA]</scope>
    <source>
        <strain evidence="8">cv. Victoria</strain>
        <tissue evidence="7">Leaf</tissue>
    </source>
</reference>
<protein>
    <recommendedName>
        <fullName evidence="4">Protein TIFY</fullName>
    </recommendedName>
    <alternativeName>
        <fullName evidence="4">Jasmonate ZIM domain-containing protein</fullName>
    </alternativeName>
</protein>
<dbReference type="GO" id="GO:0009611">
    <property type="term" value="P:response to wounding"/>
    <property type="evidence" value="ECO:0007669"/>
    <property type="project" value="UniProtKB-UniRule"/>
</dbReference>
<comment type="subcellular location">
    <subcellularLocation>
        <location evidence="4">Nucleus</location>
    </subcellularLocation>
</comment>
<keyword evidence="4" id="KW-0539">Nucleus</keyword>
<dbReference type="GO" id="GO:2000022">
    <property type="term" value="P:regulation of jasmonic acid mediated signaling pathway"/>
    <property type="evidence" value="ECO:0007669"/>
    <property type="project" value="UniProtKB-UniRule"/>
</dbReference>
<evidence type="ECO:0000256" key="1">
    <source>
        <dbReference type="ARBA" id="ARBA00008614"/>
    </source>
</evidence>
<dbReference type="Gramene" id="TVU14754">
    <property type="protein sequence ID" value="TVU14754"/>
    <property type="gene ID" value="EJB05_38247"/>
</dbReference>
<feature type="domain" description="Tify" evidence="6">
    <location>
        <begin position="91"/>
        <end position="127"/>
    </location>
</feature>
<dbReference type="EMBL" id="RWGY01000031">
    <property type="protein sequence ID" value="TVU14754.1"/>
    <property type="molecule type" value="Genomic_DNA"/>
</dbReference>
<accession>A0A5J9TTS7</accession>
<keyword evidence="2 4" id="KW-1184">Jasmonic acid signaling pathway</keyword>
<dbReference type="InterPro" id="IPR010399">
    <property type="entry name" value="Tify_dom"/>
</dbReference>
<dbReference type="AlphaFoldDB" id="A0A5J9TTS7"/>
<dbReference type="PANTHER" id="PTHR33077">
    <property type="entry name" value="PROTEIN TIFY 4A-RELATED-RELATED"/>
    <property type="match status" value="1"/>
</dbReference>
<dbReference type="OrthoDB" id="1914366at2759"/>
<evidence type="ECO:0000256" key="2">
    <source>
        <dbReference type="ARBA" id="ARBA00022819"/>
    </source>
</evidence>
<keyword evidence="5" id="KW-0732">Signal</keyword>
<organism evidence="7 8">
    <name type="scientific">Eragrostis curvula</name>
    <name type="common">weeping love grass</name>
    <dbReference type="NCBI Taxonomy" id="38414"/>
    <lineage>
        <taxon>Eukaryota</taxon>
        <taxon>Viridiplantae</taxon>
        <taxon>Streptophyta</taxon>
        <taxon>Embryophyta</taxon>
        <taxon>Tracheophyta</taxon>
        <taxon>Spermatophyta</taxon>
        <taxon>Magnoliopsida</taxon>
        <taxon>Liliopsida</taxon>
        <taxon>Poales</taxon>
        <taxon>Poaceae</taxon>
        <taxon>PACMAD clade</taxon>
        <taxon>Chloridoideae</taxon>
        <taxon>Eragrostideae</taxon>
        <taxon>Eragrostidinae</taxon>
        <taxon>Eragrostis</taxon>
    </lineage>
</organism>
<comment type="similarity">
    <text evidence="1 4">Belongs to the TIFY/JAZ family.</text>
</comment>
<dbReference type="GO" id="GO:0005634">
    <property type="term" value="C:nucleus"/>
    <property type="evidence" value="ECO:0007669"/>
    <property type="project" value="UniProtKB-SubCell"/>
</dbReference>